<feature type="transmembrane region" description="Helical" evidence="1">
    <location>
        <begin position="67"/>
        <end position="87"/>
    </location>
</feature>
<keyword evidence="3" id="KW-1185">Reference proteome</keyword>
<dbReference type="Proteomes" id="UP000272400">
    <property type="component" value="Unassembled WGS sequence"/>
</dbReference>
<proteinExistence type="predicted"/>
<feature type="transmembrane region" description="Helical" evidence="1">
    <location>
        <begin position="366"/>
        <end position="388"/>
    </location>
</feature>
<feature type="transmembrane region" description="Helical" evidence="1">
    <location>
        <begin position="19"/>
        <end position="39"/>
    </location>
</feature>
<dbReference type="RefSeq" id="WP_123662598.1">
    <property type="nucleotide sequence ID" value="NZ_RJKE01000001.1"/>
</dbReference>
<sequence>MVLAHGIGGRQDLPIPLEFLMVGAALAVLVSFAALGLTWQRSKFRPEAGRPVPERFQSFADARATRVVLRLVGVVGAAATAIAAAFGPSGNANPAPWTIYVIFWVGLIPLSLAFGPVWRLLNPLRAVHTGIALLSGGRPLAKLPAWLGYWPAAFGLLAFTWLELVAPDRVEGWALLTWFAVYASIMIIGSTVFGAEFFDRSDPFEVYSAFLGRMAPLGRRSDGRLVFRNPFDGLAGLTAAPGIVAVLCVMLGSTAYDGFTRSPWWVGQVQDGPLPPTLMSSLGLAGLILIVAATYWLCTRPIGPGAPGALAHSLIPIAVGYLIAHYFSLLFYSGQSAVLLWSDPFGTNADYLGVGDYAVDFELLPVWLLAVIRAAGVVLGHVLGVFAAHDKAVALLPTRRALTGQLPLLLLMVVYTVGGLFLLFAA</sequence>
<gene>
    <name evidence="2" type="ORF">EDD29_0931</name>
</gene>
<evidence type="ECO:0000313" key="3">
    <source>
        <dbReference type="Proteomes" id="UP000272400"/>
    </source>
</evidence>
<feature type="transmembrane region" description="Helical" evidence="1">
    <location>
        <begin position="143"/>
        <end position="162"/>
    </location>
</feature>
<dbReference type="OrthoDB" id="8168962at2"/>
<feature type="transmembrane region" description="Helical" evidence="1">
    <location>
        <begin position="99"/>
        <end position="122"/>
    </location>
</feature>
<name>A0A3N1CRW8_9ACTN</name>
<reference evidence="2 3" key="1">
    <citation type="submission" date="2018-11" db="EMBL/GenBank/DDBJ databases">
        <title>Sequencing the genomes of 1000 actinobacteria strains.</title>
        <authorList>
            <person name="Klenk H.-P."/>
        </authorList>
    </citation>
    <scope>NUCLEOTIDE SEQUENCE [LARGE SCALE GENOMIC DNA]</scope>
    <source>
        <strain evidence="2 3">DSM 44254</strain>
    </source>
</reference>
<dbReference type="EMBL" id="RJKE01000001">
    <property type="protein sequence ID" value="ROO83428.1"/>
    <property type="molecule type" value="Genomic_DNA"/>
</dbReference>
<comment type="caution">
    <text evidence="2">The sequence shown here is derived from an EMBL/GenBank/DDBJ whole genome shotgun (WGS) entry which is preliminary data.</text>
</comment>
<feature type="transmembrane region" description="Helical" evidence="1">
    <location>
        <begin position="310"/>
        <end position="332"/>
    </location>
</feature>
<feature type="transmembrane region" description="Helical" evidence="1">
    <location>
        <begin position="276"/>
        <end position="298"/>
    </location>
</feature>
<feature type="transmembrane region" description="Helical" evidence="1">
    <location>
        <begin position="234"/>
        <end position="256"/>
    </location>
</feature>
<keyword evidence="1" id="KW-0472">Membrane</keyword>
<keyword evidence="1" id="KW-0812">Transmembrane</keyword>
<evidence type="ECO:0000313" key="2">
    <source>
        <dbReference type="EMBL" id="ROO83428.1"/>
    </source>
</evidence>
<feature type="transmembrane region" description="Helical" evidence="1">
    <location>
        <begin position="408"/>
        <end position="425"/>
    </location>
</feature>
<dbReference type="AlphaFoldDB" id="A0A3N1CRW8"/>
<accession>A0A3N1CRW8</accession>
<evidence type="ECO:0000256" key="1">
    <source>
        <dbReference type="SAM" id="Phobius"/>
    </source>
</evidence>
<keyword evidence="1" id="KW-1133">Transmembrane helix</keyword>
<feature type="transmembrane region" description="Helical" evidence="1">
    <location>
        <begin position="174"/>
        <end position="195"/>
    </location>
</feature>
<protein>
    <submittedName>
        <fullName evidence="2">Uncharacterized protein</fullName>
    </submittedName>
</protein>
<organism evidence="2 3">
    <name type="scientific">Actinocorallia herbida</name>
    <dbReference type="NCBI Taxonomy" id="58109"/>
    <lineage>
        <taxon>Bacteria</taxon>
        <taxon>Bacillati</taxon>
        <taxon>Actinomycetota</taxon>
        <taxon>Actinomycetes</taxon>
        <taxon>Streptosporangiales</taxon>
        <taxon>Thermomonosporaceae</taxon>
        <taxon>Actinocorallia</taxon>
    </lineage>
</organism>